<dbReference type="Pfam" id="PF10552">
    <property type="entry name" value="ORF6C"/>
    <property type="match status" value="1"/>
</dbReference>
<organism evidence="2 3">
    <name type="scientific">Bacillus thuringiensis HD-771</name>
    <dbReference type="NCBI Taxonomy" id="1218175"/>
    <lineage>
        <taxon>Bacteria</taxon>
        <taxon>Bacillati</taxon>
        <taxon>Bacillota</taxon>
        <taxon>Bacilli</taxon>
        <taxon>Bacillales</taxon>
        <taxon>Bacillaceae</taxon>
        <taxon>Bacillus</taxon>
        <taxon>Bacillus cereus group</taxon>
    </lineage>
</organism>
<dbReference type="InterPro" id="IPR018878">
    <property type="entry name" value="ORF6C_dom"/>
</dbReference>
<dbReference type="AlphaFoldDB" id="A0A9W3P0F1"/>
<proteinExistence type="predicted"/>
<dbReference type="InterPro" id="IPR014054">
    <property type="entry name" value="Phage_regulatory_Rha"/>
</dbReference>
<gene>
    <name evidence="2" type="ORF">BTG_27985</name>
</gene>
<dbReference type="EMBL" id="CP003752">
    <property type="protein sequence ID" value="AFQ18994.1"/>
    <property type="molecule type" value="Genomic_DNA"/>
</dbReference>
<dbReference type="NCBIfam" id="TIGR02681">
    <property type="entry name" value="phage_pRha"/>
    <property type="match status" value="1"/>
</dbReference>
<dbReference type="Pfam" id="PF09669">
    <property type="entry name" value="Phage_pRha"/>
    <property type="match status" value="1"/>
</dbReference>
<protein>
    <recommendedName>
        <fullName evidence="1">ORF6C domain-containing protein</fullName>
    </recommendedName>
</protein>
<evidence type="ECO:0000259" key="1">
    <source>
        <dbReference type="Pfam" id="PF10552"/>
    </source>
</evidence>
<reference evidence="2 3" key="1">
    <citation type="submission" date="2012-08" db="EMBL/GenBank/DDBJ databases">
        <authorList>
            <person name="Doggett N."/>
            <person name="Teshima H."/>
            <person name="Bruce D."/>
            <person name="Detter J.C."/>
            <person name="Johnson S.L."/>
            <person name="Han C."/>
        </authorList>
    </citation>
    <scope>NUCLEOTIDE SEQUENCE [LARGE SCALE GENOMIC DNA]</scope>
    <source>
        <strain evidence="2 3">HD-771</strain>
    </source>
</reference>
<name>A0A9W3P0F1_BACTU</name>
<accession>A0A9W3P0F1</accession>
<sequence>MNQFQFVQHPVNPLSELVFENLGEVVTDSLMIAKMFNKEHHNVLKDIKRTAEGIEQLKNNIEVIESGIDLGVVRFYETHYIHPQNKQTYIKQLLNFDAFMLVTMGYTTQKAMLVKMKYINEFNRMKELIQKQQQPISIEDAVIHSMTELKEIKSRQDHTEEEMNKMKLLVDNELWLTEQHKGAVQRKVKQRVFELKKEGYDNASYQGIYGALKRHFGVAKYDKIPRKYYQNAMRFIAGWYPPERPSALDDYIS</sequence>
<dbReference type="Proteomes" id="UP000005259">
    <property type="component" value="Chromosome"/>
</dbReference>
<evidence type="ECO:0000313" key="2">
    <source>
        <dbReference type="EMBL" id="AFQ18994.1"/>
    </source>
</evidence>
<evidence type="ECO:0000313" key="3">
    <source>
        <dbReference type="Proteomes" id="UP000005259"/>
    </source>
</evidence>
<dbReference type="RefSeq" id="WP_001071339.1">
    <property type="nucleotide sequence ID" value="NC_018500.1"/>
</dbReference>
<dbReference type="KEGG" id="bti:BTG_27985"/>
<feature type="domain" description="ORF6C" evidence="1">
    <location>
        <begin position="142"/>
        <end position="246"/>
    </location>
</feature>